<dbReference type="Pfam" id="PF00520">
    <property type="entry name" value="Ion_trans"/>
    <property type="match status" value="1"/>
</dbReference>
<feature type="transmembrane region" description="Helical" evidence="14">
    <location>
        <begin position="832"/>
        <end position="851"/>
    </location>
</feature>
<dbReference type="Pfam" id="PF18139">
    <property type="entry name" value="LSDAT_euk"/>
    <property type="match status" value="1"/>
</dbReference>
<dbReference type="InterPro" id="IPR015797">
    <property type="entry name" value="NUDIX_hydrolase-like_dom_sf"/>
</dbReference>
<sequence>MKEVNSSRSNLISSDDENENIDGKPSNTPEAKASWIYRTFRKRTCHWFIPSTQNDYRCCCGRLKQHHNGEALLSTGKAGDKWQVSKHTITKPTNAYGELEFQGAGQVSRAKYIRVSQDTDPEMALRLLCKEWKLELPKLLISVTGGAKNFVLHPRLKQVLRQGLLKAAQTTGAWIMTGGTNTGVMRHVGEAVRGNTVMSRGAQLKDNTQQVHLIGIATWGIVDHRKILVGNQDVVSYQMTSSKMSQGACLDNNHTHFILVDDGTINKFGGEISFRASLENCISRKQMEKSCERTHGVPVVLLVLEGGPNTIRTVLESVGRSPAVPVVVAEGSGRAADILAYAHRFISQSSCDGDLQEMVDVVEHHQLFVKIEKAFPECDEEECLKIYENVLRCVGNKRYITIFSVNEDGMDIDRAILRALLNGHSASPSHQLSLALIWNRADIAKCEIFKEDRKWEISVLESAMFEALVKDRVDFVDLLLENGVSMSSFLTARRLEELYRVRATKSFTLYRLFGGKKALKSFKLGDLASVTERLLGISFVHHHKEYGSIKKGIGMANMKMFMSTADESYFGAGFKLPYNELLIWAVLSNLHKMALFLWERGDENLAKALVAGKLFKALAEEMAKEELKADITEELETHSREFLGIALGLLDECYRSNEDVAQQLLTYNLDNWGDQCCLSLAVATGHEEFVAHPCCQTLLTEIWMGAMKMSEWCSVKTVLGVLIPPTIAFLEFKSKKELCQMPITFEEHEQGQTEKGEEETGNEEKSNGDTAARFSKTDSQVHLRSFSPSSRTESTDSLSVKKRWMDASESPMVDPSLGRKLFDFYRAPITKFWGNVIVYFMFLILFCYVILVRLPVTPPPQEIILIIFVFTLFTEEVRQVLHSESKSLLKKFKEWGSCKWNLCDGCAILLFFVAAGFRLNPETLKIGHILYCLDIMLWIIRVLDIFSFSKVLGPYVVMIGRMTIDMTYFLLIMVVFLMAYGVAQQAILFPYESGSWNLIPKVFFRPYFQVYGELFIEDASHEGQNSTAFNTPRFDEFGGTLVTVIMALYLLVANILLLNLLIAIFNNTFSYVQANSNQIWKFQRYQLIMEYTHRPVLVPPFIIINHLYLIYKACCRPRCCVKKSKLKRKRADKKLKLFLERQDVHKLMLFEEQCAESYLQQKDTLFHATPEERVRVIGFRVESINNHMRETTRENETKAQQISKKVTSIDERLTRMEEYTIQILDMLANVNGPLPSPAEEREDAMSETSSLNIEYRDQDEFSPRVGPKRMFSRMMSVPAYVHRQQASSSLRPTPMYFRHKLPNSNPYPSWYRQLSKSNWHRSSLEKAIRKFKRSVTLPSLDEVSKGSGGKAEKGKMEAHVPFAQVSSRIPLKRADSEGTVQTQAQAAAKGKTRKRSNTLPDNVLYRDAFAAARELGLHVRARQSPYPLSDQQRYPVPDFLVDWQMPFPGYAPPVYTALDVIQTPEWADVDLLEPAYQHVELNFNDVGKGVDRRSYMKIYEVVNGIPRNPMGRTGIAARGLLGRWGPNHFADPVITRWKRTQDGAVVERFGKCVMEFVAVQLRDTLEWALPGGTVEAEETFPTYLRNEFSAETLCSPSASEDEKQLMSERLEQLFSNGIPVYKGYVDDPRNTDNAWMETIAVSFHDDTGLILDSVHFKTGINARGLQWQEVSNHLKLQANHIPFLKRVAELHAALYD</sequence>
<dbReference type="EMBL" id="CALNXJ010000002">
    <property type="protein sequence ID" value="CAH3033238.1"/>
    <property type="molecule type" value="Genomic_DNA"/>
</dbReference>
<evidence type="ECO:0000256" key="2">
    <source>
        <dbReference type="ARBA" id="ARBA00009501"/>
    </source>
</evidence>
<evidence type="ECO:0000256" key="11">
    <source>
        <dbReference type="ARBA" id="ARBA00023136"/>
    </source>
</evidence>
<feature type="domain" description="TRPM-like" evidence="17">
    <location>
        <begin position="447"/>
        <end position="692"/>
    </location>
</feature>
<dbReference type="Gene3D" id="3.90.79.10">
    <property type="entry name" value="Nucleoside Triphosphate Pyrophosphohydrolase"/>
    <property type="match status" value="1"/>
</dbReference>
<feature type="domain" description="Ion transport" evidence="15">
    <location>
        <begin position="838"/>
        <end position="1076"/>
    </location>
</feature>
<evidence type="ECO:0000256" key="13">
    <source>
        <dbReference type="SAM" id="MobiDB-lite"/>
    </source>
</evidence>
<keyword evidence="5" id="KW-0109">Calcium transport</keyword>
<organism evidence="18 19">
    <name type="scientific">Pocillopora meandrina</name>
    <dbReference type="NCBI Taxonomy" id="46732"/>
    <lineage>
        <taxon>Eukaryota</taxon>
        <taxon>Metazoa</taxon>
        <taxon>Cnidaria</taxon>
        <taxon>Anthozoa</taxon>
        <taxon>Hexacorallia</taxon>
        <taxon>Scleractinia</taxon>
        <taxon>Astrocoeniina</taxon>
        <taxon>Pocilloporidae</taxon>
        <taxon>Pocillopora</taxon>
    </lineage>
</organism>
<keyword evidence="7 14" id="KW-0812">Transmembrane</keyword>
<dbReference type="Proteomes" id="UP001159428">
    <property type="component" value="Unassembled WGS sequence"/>
</dbReference>
<evidence type="ECO:0000256" key="4">
    <source>
        <dbReference type="ARBA" id="ARBA00022475"/>
    </source>
</evidence>
<evidence type="ECO:0000256" key="7">
    <source>
        <dbReference type="ARBA" id="ARBA00022692"/>
    </source>
</evidence>
<feature type="region of interest" description="Disordered" evidence="13">
    <location>
        <begin position="1"/>
        <end position="28"/>
    </location>
</feature>
<evidence type="ECO:0000313" key="18">
    <source>
        <dbReference type="EMBL" id="CAH3033238.1"/>
    </source>
</evidence>
<dbReference type="InterPro" id="IPR041491">
    <property type="entry name" value="TRPM_SLOG"/>
</dbReference>
<keyword evidence="8" id="KW-0106">Calcium</keyword>
<dbReference type="SUPFAM" id="SSF55811">
    <property type="entry name" value="Nudix"/>
    <property type="match status" value="1"/>
</dbReference>
<feature type="compositionally biased region" description="Basic and acidic residues" evidence="13">
    <location>
        <begin position="746"/>
        <end position="755"/>
    </location>
</feature>
<feature type="compositionally biased region" description="Polar residues" evidence="13">
    <location>
        <begin position="782"/>
        <end position="794"/>
    </location>
</feature>
<keyword evidence="3" id="KW-0813">Transport</keyword>
<feature type="transmembrane region" description="Helical" evidence="14">
    <location>
        <begin position="967"/>
        <end position="988"/>
    </location>
</feature>
<dbReference type="Pfam" id="PF25969">
    <property type="entry name" value="NUDT9_N"/>
    <property type="match status" value="1"/>
</dbReference>
<dbReference type="CDD" id="cd03670">
    <property type="entry name" value="NUDIX_ADPRase_Nudt9"/>
    <property type="match status" value="1"/>
</dbReference>
<protein>
    <submittedName>
        <fullName evidence="18">Uncharacterized protein</fullName>
    </submittedName>
</protein>
<feature type="domain" description="TRPM SLOG" evidence="16">
    <location>
        <begin position="110"/>
        <end position="393"/>
    </location>
</feature>
<feature type="region of interest" description="Disordered" evidence="13">
    <location>
        <begin position="1340"/>
        <end position="1359"/>
    </location>
</feature>
<evidence type="ECO:0000256" key="5">
    <source>
        <dbReference type="ARBA" id="ARBA00022568"/>
    </source>
</evidence>
<dbReference type="PANTHER" id="PTHR13800">
    <property type="entry name" value="TRANSIENT RECEPTOR POTENTIAL CATION CHANNEL, SUBFAMILY M, MEMBER 6"/>
    <property type="match status" value="1"/>
</dbReference>
<feature type="compositionally biased region" description="Polar residues" evidence="13">
    <location>
        <begin position="1"/>
        <end position="13"/>
    </location>
</feature>
<evidence type="ECO:0000259" key="16">
    <source>
        <dbReference type="Pfam" id="PF18139"/>
    </source>
</evidence>
<keyword evidence="11 14" id="KW-0472">Membrane</keyword>
<evidence type="ECO:0000259" key="17">
    <source>
        <dbReference type="Pfam" id="PF25508"/>
    </source>
</evidence>
<dbReference type="GO" id="GO:0005886">
    <property type="term" value="C:plasma membrane"/>
    <property type="evidence" value="ECO:0007669"/>
    <property type="project" value="UniProtKB-SubCell"/>
</dbReference>
<evidence type="ECO:0000256" key="14">
    <source>
        <dbReference type="SAM" id="Phobius"/>
    </source>
</evidence>
<comment type="caution">
    <text evidence="18">The sequence shown here is derived from an EMBL/GenBank/DDBJ whole genome shotgun (WGS) entry which is preliminary data.</text>
</comment>
<evidence type="ECO:0000259" key="15">
    <source>
        <dbReference type="Pfam" id="PF00520"/>
    </source>
</evidence>
<keyword evidence="12" id="KW-0407">Ion channel</keyword>
<feature type="transmembrane region" description="Helical" evidence="14">
    <location>
        <begin position="1041"/>
        <end position="1065"/>
    </location>
</feature>
<evidence type="ECO:0000256" key="12">
    <source>
        <dbReference type="ARBA" id="ARBA00023303"/>
    </source>
</evidence>
<evidence type="ECO:0000256" key="6">
    <source>
        <dbReference type="ARBA" id="ARBA00022673"/>
    </source>
</evidence>
<evidence type="ECO:0000313" key="19">
    <source>
        <dbReference type="Proteomes" id="UP001159428"/>
    </source>
</evidence>
<name>A0AAU9VQC3_9CNID</name>
<evidence type="ECO:0000256" key="3">
    <source>
        <dbReference type="ARBA" id="ARBA00022448"/>
    </source>
</evidence>
<dbReference type="InterPro" id="IPR005821">
    <property type="entry name" value="Ion_trans_dom"/>
</dbReference>
<feature type="region of interest" description="Disordered" evidence="13">
    <location>
        <begin position="746"/>
        <end position="794"/>
    </location>
</feature>
<proteinExistence type="inferred from homology"/>
<keyword evidence="6" id="KW-0107">Calcium channel</keyword>
<evidence type="ECO:0000256" key="1">
    <source>
        <dbReference type="ARBA" id="ARBA00004651"/>
    </source>
</evidence>
<feature type="transmembrane region" description="Helical" evidence="14">
    <location>
        <begin position="902"/>
        <end position="920"/>
    </location>
</feature>
<gene>
    <name evidence="18" type="ORF">PMEA_00011020</name>
</gene>
<dbReference type="InterPro" id="IPR057366">
    <property type="entry name" value="TRPM-like"/>
</dbReference>
<dbReference type="GO" id="GO:0005262">
    <property type="term" value="F:calcium channel activity"/>
    <property type="evidence" value="ECO:0007669"/>
    <property type="project" value="UniProtKB-KW"/>
</dbReference>
<dbReference type="PANTHER" id="PTHR13800:SF1">
    <property type="entry name" value="TRANSIENT RECEPTOR POTENTIAL CATION CHANNEL TRPM"/>
    <property type="match status" value="1"/>
</dbReference>
<keyword evidence="4" id="KW-1003">Cell membrane</keyword>
<dbReference type="Pfam" id="PF25508">
    <property type="entry name" value="TRPM2"/>
    <property type="match status" value="1"/>
</dbReference>
<keyword evidence="19" id="KW-1185">Reference proteome</keyword>
<keyword evidence="10" id="KW-0406">Ion transport</keyword>
<dbReference type="InterPro" id="IPR050927">
    <property type="entry name" value="TRPM"/>
</dbReference>
<keyword evidence="9 14" id="KW-1133">Transmembrane helix</keyword>
<feature type="transmembrane region" description="Helical" evidence="14">
    <location>
        <begin position="1091"/>
        <end position="1111"/>
    </location>
</feature>
<evidence type="ECO:0000256" key="9">
    <source>
        <dbReference type="ARBA" id="ARBA00022989"/>
    </source>
</evidence>
<accession>A0AAU9VQC3</accession>
<evidence type="ECO:0000256" key="8">
    <source>
        <dbReference type="ARBA" id="ARBA00022837"/>
    </source>
</evidence>
<evidence type="ECO:0000256" key="10">
    <source>
        <dbReference type="ARBA" id="ARBA00023065"/>
    </source>
</evidence>
<reference evidence="18 19" key="1">
    <citation type="submission" date="2022-05" db="EMBL/GenBank/DDBJ databases">
        <authorList>
            <consortium name="Genoscope - CEA"/>
            <person name="William W."/>
        </authorList>
    </citation>
    <scope>NUCLEOTIDE SEQUENCE [LARGE SCALE GENOMIC DNA]</scope>
</reference>
<comment type="similarity">
    <text evidence="2">Belongs to the transient receptor (TC 1.A.4) family. LTrpC subfamily. TRPM2 sub-subfamily.</text>
</comment>
<comment type="subcellular location">
    <subcellularLocation>
        <location evidence="1">Cell membrane</location>
        <topology evidence="1">Multi-pass membrane protein</topology>
    </subcellularLocation>
</comment>